<keyword evidence="2" id="KW-1185">Reference proteome</keyword>
<evidence type="ECO:0000313" key="2">
    <source>
        <dbReference type="Proteomes" id="UP000220246"/>
    </source>
</evidence>
<proteinExistence type="predicted"/>
<accession>A0A2A7UXZ0</accession>
<protein>
    <submittedName>
        <fullName evidence="1">Uncharacterized protein</fullName>
    </submittedName>
</protein>
<sequence>MALAFAACVSAAHAEPFKGTIEQVIEKMRDYSASNNTFQVLSKQPLHIRLSPKMVAAETSESVKTELLRAATYGVYRTFIHTHVDRVQVTARPLLMVINGEHREFVLLKKPSATVSVSRAKALEVARQTLQVTSFSQLVDAHDMWTDKMENGRYVNRKPGLHKLADDLDVDFSH</sequence>
<evidence type="ECO:0000313" key="1">
    <source>
        <dbReference type="EMBL" id="PEH90160.1"/>
    </source>
</evidence>
<dbReference type="EMBL" id="PDEA01000001">
    <property type="protein sequence ID" value="PEH90160.1"/>
    <property type="molecule type" value="Genomic_DNA"/>
</dbReference>
<name>A0A2A7UXZ0_COMTR</name>
<comment type="caution">
    <text evidence="1">The sequence shown here is derived from an EMBL/GenBank/DDBJ whole genome shotgun (WGS) entry which is preliminary data.</text>
</comment>
<dbReference type="AlphaFoldDB" id="A0A2A7UXZ0"/>
<gene>
    <name evidence="1" type="ORF">CRM82_17585</name>
</gene>
<organism evidence="1 2">
    <name type="scientific">Comamonas terrigena</name>
    <dbReference type="NCBI Taxonomy" id="32013"/>
    <lineage>
        <taxon>Bacteria</taxon>
        <taxon>Pseudomonadati</taxon>
        <taxon>Pseudomonadota</taxon>
        <taxon>Betaproteobacteria</taxon>
        <taxon>Burkholderiales</taxon>
        <taxon>Comamonadaceae</taxon>
        <taxon>Comamonas</taxon>
    </lineage>
</organism>
<reference evidence="2" key="1">
    <citation type="submission" date="2017-09" db="EMBL/GenBank/DDBJ databases">
        <title>FDA dAtabase for Regulatory Grade micrObial Sequences (FDA-ARGOS): Supporting development and validation of Infectious Disease Dx tests.</title>
        <authorList>
            <person name="Minogue T."/>
            <person name="Wolcott M."/>
            <person name="Wasieloski L."/>
            <person name="Aguilar W."/>
            <person name="Moore D."/>
            <person name="Tallon L."/>
            <person name="Sadzewicz L."/>
            <person name="Ott S."/>
            <person name="Zhao X."/>
            <person name="Nagaraj S."/>
            <person name="Vavikolanu K."/>
            <person name="Aluvathingal J."/>
            <person name="Nadendla S."/>
            <person name="Sichtig H."/>
        </authorList>
    </citation>
    <scope>NUCLEOTIDE SEQUENCE [LARGE SCALE GENOMIC DNA]</scope>
    <source>
        <strain evidence="2">FDAARGOS_394</strain>
    </source>
</reference>
<dbReference type="Proteomes" id="UP000220246">
    <property type="component" value="Unassembled WGS sequence"/>
</dbReference>